<keyword evidence="3" id="KW-0274">FAD</keyword>
<dbReference type="Gene3D" id="3.50.50.60">
    <property type="entry name" value="FAD/NAD(P)-binding domain"/>
    <property type="match status" value="1"/>
</dbReference>
<evidence type="ECO:0000313" key="8">
    <source>
        <dbReference type="Proteomes" id="UP000039046"/>
    </source>
</evidence>
<gene>
    <name evidence="7" type="ORF">VHEMI03199</name>
</gene>
<dbReference type="Pfam" id="PF01494">
    <property type="entry name" value="FAD_binding_3"/>
    <property type="match status" value="1"/>
</dbReference>
<dbReference type="InterPro" id="IPR002938">
    <property type="entry name" value="FAD-bd"/>
</dbReference>
<evidence type="ECO:0000256" key="2">
    <source>
        <dbReference type="ARBA" id="ARBA00022630"/>
    </source>
</evidence>
<organism evidence="7 8">
    <name type="scientific">[Torrubiella] hemipterigena</name>
    <dbReference type="NCBI Taxonomy" id="1531966"/>
    <lineage>
        <taxon>Eukaryota</taxon>
        <taxon>Fungi</taxon>
        <taxon>Dikarya</taxon>
        <taxon>Ascomycota</taxon>
        <taxon>Pezizomycotina</taxon>
        <taxon>Sordariomycetes</taxon>
        <taxon>Hypocreomycetidae</taxon>
        <taxon>Hypocreales</taxon>
        <taxon>Clavicipitaceae</taxon>
        <taxon>Clavicipitaceae incertae sedis</taxon>
        <taxon>'Torrubiella' clade</taxon>
    </lineage>
</organism>
<accession>A0A0A1SRZ7</accession>
<keyword evidence="4" id="KW-0560">Oxidoreductase</keyword>
<proteinExistence type="predicted"/>
<dbReference type="InterPro" id="IPR036188">
    <property type="entry name" value="FAD/NAD-bd_sf"/>
</dbReference>
<dbReference type="AlphaFoldDB" id="A0A0A1SRZ7"/>
<comment type="cofactor">
    <cofactor evidence="1">
        <name>FAD</name>
        <dbReference type="ChEBI" id="CHEBI:57692"/>
    </cofactor>
</comment>
<dbReference type="PANTHER" id="PTHR47178">
    <property type="entry name" value="MONOOXYGENASE, FAD-BINDING"/>
    <property type="match status" value="1"/>
</dbReference>
<feature type="domain" description="FAD-binding" evidence="6">
    <location>
        <begin position="335"/>
        <end position="394"/>
    </location>
</feature>
<dbReference type="Pfam" id="PF13450">
    <property type="entry name" value="NAD_binding_8"/>
    <property type="match status" value="1"/>
</dbReference>
<name>A0A0A1SRZ7_9HYPO</name>
<evidence type="ECO:0000313" key="7">
    <source>
        <dbReference type="EMBL" id="CEJ83178.1"/>
    </source>
</evidence>
<evidence type="ECO:0000256" key="4">
    <source>
        <dbReference type="ARBA" id="ARBA00023002"/>
    </source>
</evidence>
<evidence type="ECO:0000256" key="1">
    <source>
        <dbReference type="ARBA" id="ARBA00001974"/>
    </source>
</evidence>
<dbReference type="EMBL" id="CDHN01000001">
    <property type="protein sequence ID" value="CEJ83178.1"/>
    <property type="molecule type" value="Genomic_DNA"/>
</dbReference>
<dbReference type="Proteomes" id="UP000039046">
    <property type="component" value="Unassembled WGS sequence"/>
</dbReference>
<keyword evidence="8" id="KW-1185">Reference proteome</keyword>
<dbReference type="GO" id="GO:0004497">
    <property type="term" value="F:monooxygenase activity"/>
    <property type="evidence" value="ECO:0007669"/>
    <property type="project" value="UniProtKB-KW"/>
</dbReference>
<dbReference type="PRINTS" id="PR00420">
    <property type="entry name" value="RNGMNOXGNASE"/>
</dbReference>
<keyword evidence="5" id="KW-0503">Monooxygenase</keyword>
<reference evidence="7 8" key="1">
    <citation type="journal article" date="2015" name="Genome Announc.">
        <title>Draft Genome Sequence and Gene Annotation of the Entomopathogenic Fungus Verticillium hemipterigenum.</title>
        <authorList>
            <person name="Horn F."/>
            <person name="Habel A."/>
            <person name="Scharf D.H."/>
            <person name="Dworschak J."/>
            <person name="Brakhage A.A."/>
            <person name="Guthke R."/>
            <person name="Hertweck C."/>
            <person name="Linde J."/>
        </authorList>
    </citation>
    <scope>NUCLEOTIDE SEQUENCE [LARGE SCALE GENOMIC DNA]</scope>
</reference>
<keyword evidence="2" id="KW-0285">Flavoprotein</keyword>
<protein>
    <recommendedName>
        <fullName evidence="6">FAD-binding domain-containing protein</fullName>
    </recommendedName>
</protein>
<dbReference type="SUPFAM" id="SSF51905">
    <property type="entry name" value="FAD/NAD(P)-binding domain"/>
    <property type="match status" value="1"/>
</dbReference>
<evidence type="ECO:0000256" key="5">
    <source>
        <dbReference type="ARBA" id="ARBA00023033"/>
    </source>
</evidence>
<dbReference type="OrthoDB" id="655030at2759"/>
<dbReference type="PANTHER" id="PTHR47178:SF5">
    <property type="entry name" value="FAD-BINDING DOMAIN-CONTAINING PROTEIN"/>
    <property type="match status" value="1"/>
</dbReference>
<evidence type="ECO:0000256" key="3">
    <source>
        <dbReference type="ARBA" id="ARBA00022827"/>
    </source>
</evidence>
<dbReference type="GO" id="GO:0071949">
    <property type="term" value="F:FAD binding"/>
    <property type="evidence" value="ECO:0007669"/>
    <property type="project" value="InterPro"/>
</dbReference>
<dbReference type="STRING" id="1531966.A0A0A1SRZ7"/>
<sequence length="460" mass="50254">MGCSSNHSTIQLTQVRTTFILHPIHNLHPNPSHNLCNMKVIIIGGGIGGLTLAHGLQKAGVPVQVFEQQAHKTENLAGYGIHIDRSGRQALRACLPLSNWTRLQGLFTSAGTKLYFRDPQLNVLAEKDEAELSGKPEQEVERSGIPRVDLRDALLDGLDGVVQWGKAFEKYEKLSDGTVRVYFDDGTTSDGDLLIGADGPNSKVRQQVLPVVQRLDLGVTAIAGRYILDDEKIKRLTPEITNGSLNNIVPTGKGWMFTSAWRSRPVADEKKTVEQTAGRVAEHYVVWAYVLPSKDAPEGAERRDLSMLHKIVAKGIKNWSPELQELINGADPSATKCFPLKSMPILEPWDSSSVTLLGDAIHNMTPMAGKGANTALRDAEVLTKFLVDAAAGRTTLLESVKLYEDEMRGYANEALGMSTQNALNACNGGTIQRLFFKGFLYVVETFPSVKRATLGKTAAK</sequence>
<dbReference type="HOGENOM" id="CLU_009665_3_0_1"/>
<evidence type="ECO:0000259" key="6">
    <source>
        <dbReference type="Pfam" id="PF01494"/>
    </source>
</evidence>